<evidence type="ECO:0000256" key="2">
    <source>
        <dbReference type="ARBA" id="ARBA00023315"/>
    </source>
</evidence>
<evidence type="ECO:0000259" key="4">
    <source>
        <dbReference type="Pfam" id="PF07167"/>
    </source>
</evidence>
<protein>
    <submittedName>
        <fullName evidence="5">Class II poly(R)-hydroxyalkanoic acid synthase</fullName>
    </submittedName>
</protein>
<evidence type="ECO:0000256" key="1">
    <source>
        <dbReference type="ARBA" id="ARBA00022679"/>
    </source>
</evidence>
<keyword evidence="1" id="KW-0808">Transferase</keyword>
<dbReference type="SUPFAM" id="SSF53474">
    <property type="entry name" value="alpha/beta-Hydrolases"/>
    <property type="match status" value="1"/>
</dbReference>
<feature type="domain" description="Poly-beta-hydroxybutyrate polymerase N-terminal" evidence="4">
    <location>
        <begin position="72"/>
        <end position="240"/>
    </location>
</feature>
<dbReference type="InterPro" id="IPR011287">
    <property type="entry name" value="PHA_synth_II"/>
</dbReference>
<dbReference type="PANTHER" id="PTHR36837:SF5">
    <property type="entry name" value="POLY-3-HYDROXYBUTYRATE SYNTHASE"/>
    <property type="match status" value="1"/>
</dbReference>
<dbReference type="InterPro" id="IPR029058">
    <property type="entry name" value="AB_hydrolase_fold"/>
</dbReference>
<dbReference type="EMBL" id="PIYS01000022">
    <property type="protein sequence ID" value="PKF70693.1"/>
    <property type="molecule type" value="Genomic_DNA"/>
</dbReference>
<dbReference type="RefSeq" id="WP_101193876.1">
    <property type="nucleotide sequence ID" value="NZ_PIYS01000022.1"/>
</dbReference>
<keyword evidence="2" id="KW-0012">Acyltransferase</keyword>
<dbReference type="Pfam" id="PF07167">
    <property type="entry name" value="PhaC_N"/>
    <property type="match status" value="1"/>
</dbReference>
<sequence>MPEQPQKLSTDTTLSVQQSMLGLPGRDLLDTLKLLLLQGLRQPMTSSHHLLQLSAQLLQVLLGRSTLQADPQDRRFSDPTWRHNPLYRRALQAYLAWQQQLHAWLDDNSLSDDDRARAHFVLRLLGDALAPSNSPLNPQAIKELLDTGGHSLLKGACQLLADLRDNHGLPRQVDEQAFSVGGNLACTPGQVVWRNEQLELIQYHPQQARQYQRPLLIVPPQINKYYIFDLSPHNSLVRYALQQGIAVFMISWRNPHPAHREWGMDDYVAALAQALEVCRDICQQQPVNLMGACAGGLCMALLQGYLQQRRQLRRVASATYLVTLLDSQLDNPLSLFASEAALQEAKRRSYLEGVMDGKEMARVFAWMRPNDLIWHYWVNNYLLGRRPPEFDILYWNSDNTRLPAALHGELLDFFQYNPLRNAGTLQVCGKAIDLRKVRLDSFSVAGISDHITPWQAVHRSGLLLGGQQHFVLANNGHIQSILNPPDNTRGWFYSAAHRAASPEDWQSTATRQPGSWWPEWMSWLQARSGELQDSPEQLGNAQYPPLQAAPGSYVHVR</sequence>
<reference evidence="6" key="1">
    <citation type="submission" date="2017-12" db="EMBL/GenBank/DDBJ databases">
        <authorList>
            <person name="Yu X.-Y."/>
        </authorList>
    </citation>
    <scope>NUCLEOTIDE SEQUENCE [LARGE SCALE GENOMIC DNA]</scope>
    <source>
        <strain evidence="6">ZYSR67-Z</strain>
    </source>
</reference>
<evidence type="ECO:0000313" key="5">
    <source>
        <dbReference type="EMBL" id="PKF70693.1"/>
    </source>
</evidence>
<dbReference type="GO" id="GO:0042619">
    <property type="term" value="P:poly-hydroxybutyrate biosynthetic process"/>
    <property type="evidence" value="ECO:0007669"/>
    <property type="project" value="InterPro"/>
</dbReference>
<comment type="caution">
    <text evidence="5">The sequence shown here is derived from an EMBL/GenBank/DDBJ whole genome shotgun (WGS) entry which is preliminary data.</text>
</comment>
<evidence type="ECO:0000313" key="6">
    <source>
        <dbReference type="Proteomes" id="UP000242861"/>
    </source>
</evidence>
<dbReference type="InterPro" id="IPR010941">
    <property type="entry name" value="PhaC_N"/>
</dbReference>
<dbReference type="NCBIfam" id="TIGR01839">
    <property type="entry name" value="PHA_synth_II"/>
    <property type="match status" value="1"/>
</dbReference>
<dbReference type="InterPro" id="IPR051321">
    <property type="entry name" value="PHA/PHB_synthase"/>
</dbReference>
<name>A0A2I0CNN6_9PSED</name>
<proteinExistence type="predicted"/>
<dbReference type="GO" id="GO:0016746">
    <property type="term" value="F:acyltransferase activity"/>
    <property type="evidence" value="ECO:0007669"/>
    <property type="project" value="UniProtKB-KW"/>
</dbReference>
<dbReference type="AlphaFoldDB" id="A0A2I0CNN6"/>
<dbReference type="PANTHER" id="PTHR36837">
    <property type="entry name" value="POLY(3-HYDROXYALKANOATE) POLYMERASE SUBUNIT PHAC"/>
    <property type="match status" value="1"/>
</dbReference>
<dbReference type="Gene3D" id="3.40.50.1820">
    <property type="entry name" value="alpha/beta hydrolase"/>
    <property type="match status" value="1"/>
</dbReference>
<accession>A0A2I0CNN6</accession>
<dbReference type="Proteomes" id="UP000242861">
    <property type="component" value="Unassembled WGS sequence"/>
</dbReference>
<feature type="region of interest" description="Disordered" evidence="3">
    <location>
        <begin position="531"/>
        <end position="557"/>
    </location>
</feature>
<gene>
    <name evidence="5" type="ORF">CW360_12060</name>
</gene>
<evidence type="ECO:0000256" key="3">
    <source>
        <dbReference type="SAM" id="MobiDB-lite"/>
    </source>
</evidence>
<organism evidence="5 6">
    <name type="scientific">Pseudomonas fluvialis</name>
    <dbReference type="NCBI Taxonomy" id="1793966"/>
    <lineage>
        <taxon>Bacteria</taxon>
        <taxon>Pseudomonadati</taxon>
        <taxon>Pseudomonadota</taxon>
        <taxon>Gammaproteobacteria</taxon>
        <taxon>Pseudomonadales</taxon>
        <taxon>Pseudomonadaceae</taxon>
        <taxon>Pseudomonas</taxon>
    </lineage>
</organism>